<dbReference type="AlphaFoldDB" id="A0A4Z2FPK0"/>
<accession>A0A4Z2FPK0</accession>
<name>A0A4Z2FPK0_9TELE</name>
<evidence type="ECO:0000313" key="1">
    <source>
        <dbReference type="EMBL" id="TNN43078.1"/>
    </source>
</evidence>
<gene>
    <name evidence="1" type="ORF">EYF80_046732</name>
</gene>
<organism evidence="1 2">
    <name type="scientific">Liparis tanakae</name>
    <name type="common">Tanaka's snailfish</name>
    <dbReference type="NCBI Taxonomy" id="230148"/>
    <lineage>
        <taxon>Eukaryota</taxon>
        <taxon>Metazoa</taxon>
        <taxon>Chordata</taxon>
        <taxon>Craniata</taxon>
        <taxon>Vertebrata</taxon>
        <taxon>Euteleostomi</taxon>
        <taxon>Actinopterygii</taxon>
        <taxon>Neopterygii</taxon>
        <taxon>Teleostei</taxon>
        <taxon>Neoteleostei</taxon>
        <taxon>Acanthomorphata</taxon>
        <taxon>Eupercaria</taxon>
        <taxon>Perciformes</taxon>
        <taxon>Cottioidei</taxon>
        <taxon>Cottales</taxon>
        <taxon>Liparidae</taxon>
        <taxon>Liparis</taxon>
    </lineage>
</organism>
<proteinExistence type="predicted"/>
<dbReference type="Proteomes" id="UP000314294">
    <property type="component" value="Unassembled WGS sequence"/>
</dbReference>
<dbReference type="EMBL" id="SRLO01000992">
    <property type="protein sequence ID" value="TNN43078.1"/>
    <property type="molecule type" value="Genomic_DNA"/>
</dbReference>
<keyword evidence="2" id="KW-1185">Reference proteome</keyword>
<protein>
    <submittedName>
        <fullName evidence="1">Uncharacterized protein</fullName>
    </submittedName>
</protein>
<comment type="caution">
    <text evidence="1">The sequence shown here is derived from an EMBL/GenBank/DDBJ whole genome shotgun (WGS) entry which is preliminary data.</text>
</comment>
<sequence>MDESQITAARRHREEIKISMKGTVYPSLLEEHMQNHADIKMPSCSDTIVYGCWPSGHSVGSSTGGSLTAASMHTYKEAEYCTAYWIKLHGGPHNSNQRHFIRPMRLVPDSKEHD</sequence>
<evidence type="ECO:0000313" key="2">
    <source>
        <dbReference type="Proteomes" id="UP000314294"/>
    </source>
</evidence>
<reference evidence="1 2" key="1">
    <citation type="submission" date="2019-03" db="EMBL/GenBank/DDBJ databases">
        <title>First draft genome of Liparis tanakae, snailfish: a comprehensive survey of snailfish specific genes.</title>
        <authorList>
            <person name="Kim W."/>
            <person name="Song I."/>
            <person name="Jeong J.-H."/>
            <person name="Kim D."/>
            <person name="Kim S."/>
            <person name="Ryu S."/>
            <person name="Song J.Y."/>
            <person name="Lee S.K."/>
        </authorList>
    </citation>
    <scope>NUCLEOTIDE SEQUENCE [LARGE SCALE GENOMIC DNA]</scope>
    <source>
        <tissue evidence="1">Muscle</tissue>
    </source>
</reference>